<comment type="caution">
    <text evidence="4">The sequence shown here is derived from an EMBL/GenBank/DDBJ whole genome shotgun (WGS) entry which is preliminary data.</text>
</comment>
<keyword evidence="3" id="KW-0472">Membrane</keyword>
<dbReference type="PANTHER" id="PTHR37206">
    <property type="entry name" value="TRANSMEMBRANE PROTEIN"/>
    <property type="match status" value="1"/>
</dbReference>
<organism evidence="4 5">
    <name type="scientific">Anisodus acutangulus</name>
    <dbReference type="NCBI Taxonomy" id="402998"/>
    <lineage>
        <taxon>Eukaryota</taxon>
        <taxon>Viridiplantae</taxon>
        <taxon>Streptophyta</taxon>
        <taxon>Embryophyta</taxon>
        <taxon>Tracheophyta</taxon>
        <taxon>Spermatophyta</taxon>
        <taxon>Magnoliopsida</taxon>
        <taxon>eudicotyledons</taxon>
        <taxon>Gunneridae</taxon>
        <taxon>Pentapetalae</taxon>
        <taxon>asterids</taxon>
        <taxon>lamiids</taxon>
        <taxon>Solanales</taxon>
        <taxon>Solanaceae</taxon>
        <taxon>Solanoideae</taxon>
        <taxon>Hyoscyameae</taxon>
        <taxon>Anisodus</taxon>
    </lineage>
</organism>
<protein>
    <submittedName>
        <fullName evidence="4">Uncharacterized protein</fullName>
    </submittedName>
</protein>
<reference evidence="5" key="1">
    <citation type="journal article" date="2023" name="Proc. Natl. Acad. Sci. U.S.A.">
        <title>Genomic and structural basis for evolution of tropane alkaloid biosynthesis.</title>
        <authorList>
            <person name="Wanga Y.-J."/>
            <person name="Taina T."/>
            <person name="Yua J.-Y."/>
            <person name="Lia J."/>
            <person name="Xua B."/>
            <person name="Chenc J."/>
            <person name="D'Auriad J.C."/>
            <person name="Huanga J.-P."/>
            <person name="Huanga S.-X."/>
        </authorList>
    </citation>
    <scope>NUCLEOTIDE SEQUENCE [LARGE SCALE GENOMIC DNA]</scope>
    <source>
        <strain evidence="5">cv. KIB-2019</strain>
    </source>
</reference>
<dbReference type="PANTHER" id="PTHR37206:SF1">
    <property type="entry name" value="TRANSMEMBRANE PROTEIN"/>
    <property type="match status" value="1"/>
</dbReference>
<dbReference type="OrthoDB" id="1087988at2759"/>
<proteinExistence type="predicted"/>
<dbReference type="AlphaFoldDB" id="A0A9Q1RCV3"/>
<keyword evidence="1" id="KW-0175">Coiled coil</keyword>
<feature type="compositionally biased region" description="Low complexity" evidence="2">
    <location>
        <begin position="74"/>
        <end position="98"/>
    </location>
</feature>
<dbReference type="EMBL" id="JAJAGQ010000009">
    <property type="protein sequence ID" value="KAJ8553686.1"/>
    <property type="molecule type" value="Genomic_DNA"/>
</dbReference>
<dbReference type="Proteomes" id="UP001152561">
    <property type="component" value="Unassembled WGS sequence"/>
</dbReference>
<evidence type="ECO:0000313" key="4">
    <source>
        <dbReference type="EMBL" id="KAJ8553686.1"/>
    </source>
</evidence>
<feature type="coiled-coil region" evidence="1">
    <location>
        <begin position="185"/>
        <end position="212"/>
    </location>
</feature>
<evidence type="ECO:0000256" key="1">
    <source>
        <dbReference type="SAM" id="Coils"/>
    </source>
</evidence>
<keyword evidence="5" id="KW-1185">Reference proteome</keyword>
<evidence type="ECO:0000313" key="5">
    <source>
        <dbReference type="Proteomes" id="UP001152561"/>
    </source>
</evidence>
<evidence type="ECO:0000256" key="3">
    <source>
        <dbReference type="SAM" id="Phobius"/>
    </source>
</evidence>
<gene>
    <name evidence="4" type="ORF">K7X08_024364</name>
</gene>
<accession>A0A9Q1RCV3</accession>
<sequence length="224" mass="25417">MADPDVEEEKQVAITEAQLEKLKRWERTRNFQSLSDPPPALCSLFAIRDFAVFPPVNHENLYISTNSAVNQTHSQSSSPPFPSSPSVSSLSSSSFSLSNRDKDDSSYSDPPKSVPDSHRVPARASGYQGRWWNLGLQVLFSRINGIGNRARRAVTIILSPFGVTVMLVMFVYFRWRRRLIRGESREQLRRTINAKDERINQLLSQIAEMNQVVVAMHKLNLSKN</sequence>
<keyword evidence="3" id="KW-0812">Transmembrane</keyword>
<evidence type="ECO:0000256" key="2">
    <source>
        <dbReference type="SAM" id="MobiDB-lite"/>
    </source>
</evidence>
<feature type="transmembrane region" description="Helical" evidence="3">
    <location>
        <begin position="153"/>
        <end position="175"/>
    </location>
</feature>
<feature type="region of interest" description="Disordered" evidence="2">
    <location>
        <begin position="72"/>
        <end position="121"/>
    </location>
</feature>
<keyword evidence="3" id="KW-1133">Transmembrane helix</keyword>
<name>A0A9Q1RCV3_9SOLA</name>